<evidence type="ECO:0000313" key="12">
    <source>
        <dbReference type="EMBL" id="RCK62819.1"/>
    </source>
</evidence>
<evidence type="ECO:0000256" key="4">
    <source>
        <dbReference type="ARBA" id="ARBA00022884"/>
    </source>
</evidence>
<evidence type="ECO:0000259" key="11">
    <source>
        <dbReference type="SMART" id="SM00363"/>
    </source>
</evidence>
<dbReference type="FunFam" id="3.10.290.10:FF:000025">
    <property type="entry name" value="30S ribosomal subunit S4"/>
    <property type="match status" value="1"/>
</dbReference>
<proteinExistence type="inferred from homology"/>
<keyword evidence="5 12" id="KW-0689">Ribosomal protein</keyword>
<accession>A0A367YB42</accession>
<comment type="subcellular location">
    <subcellularLocation>
        <location evidence="1">Mitochondrion</location>
    </subcellularLocation>
</comment>
<sequence>MPRKLNKIHHLTRGNITMSMNKLNLFNLYRKTPLGYNGKTMFQQKWAAKSETRKYHGEHIREKQFKNVVFDKKLESYSQLDASLRGHRKAPTPITLQAYANLEKRLETALFRSMFASSLRQARQFVIGGFVKVNGVVMKHPAFPLKSGDVFSVDPEKVLYAMGADKPGLQKSIKISKDQIRTWNDHVREVKKNPLAAWEKKQNKRKSLDSRANEDASQREKALTAFKDMKIKQSKISLESILADILQVGKAAGDEVSEEAFASYVSSASKKCARIYNDLVKQKHPLIENPSTENIAKVLDREKSDSKTDRWIKAILREIKSSEWEKSRLEAEAISKGEDSKFFDTSFAAKTRYAPKLNVEKILEDESKAVVDLPFQRHLYGRKDPSRPYFTPWKPRGFLGAFAILPSHIEVSFDTCHAVYLRDPIARPGHSEVISPFPEHVHERAYMYYVRKGKA</sequence>
<dbReference type="EMBL" id="QLNQ01000025">
    <property type="protein sequence ID" value="RCK62819.1"/>
    <property type="molecule type" value="Genomic_DNA"/>
</dbReference>
<dbReference type="AlphaFoldDB" id="A0A367YB42"/>
<organism evidence="12 13">
    <name type="scientific">Candida viswanathii</name>
    <dbReference type="NCBI Taxonomy" id="5486"/>
    <lineage>
        <taxon>Eukaryota</taxon>
        <taxon>Fungi</taxon>
        <taxon>Dikarya</taxon>
        <taxon>Ascomycota</taxon>
        <taxon>Saccharomycotina</taxon>
        <taxon>Pichiomycetes</taxon>
        <taxon>Debaryomycetaceae</taxon>
        <taxon>Candida/Lodderomyces clade</taxon>
        <taxon>Candida</taxon>
    </lineage>
</organism>
<dbReference type="SUPFAM" id="SSF55174">
    <property type="entry name" value="Alpha-L RNA-binding motif"/>
    <property type="match status" value="1"/>
</dbReference>
<dbReference type="GO" id="GO:0019843">
    <property type="term" value="F:rRNA binding"/>
    <property type="evidence" value="ECO:0007669"/>
    <property type="project" value="UniProtKB-KW"/>
</dbReference>
<dbReference type="Pfam" id="PF01479">
    <property type="entry name" value="S4"/>
    <property type="match status" value="1"/>
</dbReference>
<dbReference type="CDD" id="cd00165">
    <property type="entry name" value="S4"/>
    <property type="match status" value="1"/>
</dbReference>
<dbReference type="PROSITE" id="PS00632">
    <property type="entry name" value="RIBOSOMAL_S4"/>
    <property type="match status" value="1"/>
</dbReference>
<evidence type="ECO:0000256" key="6">
    <source>
        <dbReference type="ARBA" id="ARBA00023128"/>
    </source>
</evidence>
<evidence type="ECO:0000256" key="3">
    <source>
        <dbReference type="ARBA" id="ARBA00022730"/>
    </source>
</evidence>
<comment type="similarity">
    <text evidence="2">Belongs to the universal ribosomal protein uS4 family.</text>
</comment>
<dbReference type="GO" id="GO:0042274">
    <property type="term" value="P:ribosomal small subunit biogenesis"/>
    <property type="evidence" value="ECO:0007669"/>
    <property type="project" value="TreeGrafter"/>
</dbReference>
<evidence type="ECO:0000256" key="7">
    <source>
        <dbReference type="ARBA" id="ARBA00023274"/>
    </source>
</evidence>
<comment type="function">
    <text evidence="8">Component of the mitochondrial ribosome (mitoribosome), a dedicated translation machinery responsible for the synthesis of mitochondrial genome-encoded proteins, including at least some of the essential transmembrane subunits of the mitochondrial respiratory chain. The mitoribosomes are attached to the mitochondrial inner membrane and translation products are cotranslationally integrated into the membrane.</text>
</comment>
<dbReference type="Proteomes" id="UP000253472">
    <property type="component" value="Unassembled WGS sequence"/>
</dbReference>
<dbReference type="PROSITE" id="PS50889">
    <property type="entry name" value="S4"/>
    <property type="match status" value="1"/>
</dbReference>
<comment type="caution">
    <text evidence="12">The sequence shown here is derived from an EMBL/GenBank/DDBJ whole genome shotgun (WGS) entry which is preliminary data.</text>
</comment>
<dbReference type="InterPro" id="IPR022801">
    <property type="entry name" value="Ribosomal_uS4"/>
</dbReference>
<dbReference type="GO" id="GO:0005763">
    <property type="term" value="C:mitochondrial small ribosomal subunit"/>
    <property type="evidence" value="ECO:0007669"/>
    <property type="project" value="TreeGrafter"/>
</dbReference>
<dbReference type="PANTHER" id="PTHR11831:SF4">
    <property type="entry name" value="SMALL RIBOSOMAL SUBUNIT PROTEIN US4M"/>
    <property type="match status" value="1"/>
</dbReference>
<keyword evidence="6" id="KW-0496">Mitochondrion</keyword>
<dbReference type="GO" id="GO:0003735">
    <property type="term" value="F:structural constituent of ribosome"/>
    <property type="evidence" value="ECO:0007669"/>
    <property type="project" value="TreeGrafter"/>
</dbReference>
<evidence type="ECO:0000256" key="8">
    <source>
        <dbReference type="ARBA" id="ARBA00037226"/>
    </source>
</evidence>
<name>A0A367YB42_9ASCO</name>
<dbReference type="InterPro" id="IPR018079">
    <property type="entry name" value="Ribosomal_uS4_CS"/>
</dbReference>
<dbReference type="Gene3D" id="3.10.290.10">
    <property type="entry name" value="RNA-binding S4 domain"/>
    <property type="match status" value="1"/>
</dbReference>
<evidence type="ECO:0000256" key="10">
    <source>
        <dbReference type="PROSITE-ProRule" id="PRU00182"/>
    </source>
</evidence>
<evidence type="ECO:0000313" key="13">
    <source>
        <dbReference type="Proteomes" id="UP000253472"/>
    </source>
</evidence>
<dbReference type="PANTHER" id="PTHR11831">
    <property type="entry name" value="30S 40S RIBOSOMAL PROTEIN"/>
    <property type="match status" value="1"/>
</dbReference>
<keyword evidence="7" id="KW-0687">Ribonucleoprotein</keyword>
<feature type="domain" description="RNA-binding S4" evidence="11">
    <location>
        <begin position="104"/>
        <end position="167"/>
    </location>
</feature>
<evidence type="ECO:0000256" key="9">
    <source>
        <dbReference type="ARBA" id="ARBA00071419"/>
    </source>
</evidence>
<dbReference type="OrthoDB" id="3356781at2759"/>
<keyword evidence="4 10" id="KW-0694">RNA-binding</keyword>
<keyword evidence="13" id="KW-1185">Reference proteome</keyword>
<evidence type="ECO:0000256" key="1">
    <source>
        <dbReference type="ARBA" id="ARBA00004173"/>
    </source>
</evidence>
<dbReference type="STRING" id="5486.A0A367YB42"/>
<evidence type="ECO:0000256" key="5">
    <source>
        <dbReference type="ARBA" id="ARBA00022980"/>
    </source>
</evidence>
<gene>
    <name evidence="12" type="primary">NAM9_1</name>
    <name evidence="12" type="ORF">Cantr_09488</name>
</gene>
<evidence type="ECO:0000256" key="2">
    <source>
        <dbReference type="ARBA" id="ARBA00007465"/>
    </source>
</evidence>
<dbReference type="SMART" id="SM00363">
    <property type="entry name" value="S4"/>
    <property type="match status" value="1"/>
</dbReference>
<protein>
    <recommendedName>
        <fullName evidence="9">Small ribosomal subunit protein uS4m</fullName>
    </recommendedName>
</protein>
<dbReference type="InterPro" id="IPR002942">
    <property type="entry name" value="S4_RNA-bd"/>
</dbReference>
<reference evidence="12 13" key="1">
    <citation type="submission" date="2018-06" db="EMBL/GenBank/DDBJ databases">
        <title>Whole genome sequencing of Candida tropicalis (genome annotated by CSBL at Korea University).</title>
        <authorList>
            <person name="Ahn J."/>
        </authorList>
    </citation>
    <scope>NUCLEOTIDE SEQUENCE [LARGE SCALE GENOMIC DNA]</scope>
    <source>
        <strain evidence="12 13">ATCC 20962</strain>
    </source>
</reference>
<keyword evidence="3 10" id="KW-0699">rRNA-binding</keyword>
<dbReference type="InterPro" id="IPR036986">
    <property type="entry name" value="S4_RNA-bd_sf"/>
</dbReference>